<dbReference type="EMBL" id="DACSUM010000005">
    <property type="protein sequence ID" value="HAT3580715.1"/>
    <property type="molecule type" value="Genomic_DNA"/>
</dbReference>
<protein>
    <submittedName>
        <fullName evidence="1">DUF4225 domain-containing protein</fullName>
    </submittedName>
</protein>
<dbReference type="InterPro" id="IPR025320">
    <property type="entry name" value="DUF4225"/>
</dbReference>
<comment type="caution">
    <text evidence="1">The sequence shown here is derived from an EMBL/GenBank/DDBJ whole genome shotgun (WGS) entry which is preliminary data.</text>
</comment>
<organism evidence="1 2">
    <name type="scientific">Kluyvera intermedia</name>
    <name type="common">Enterobacter intermedius</name>
    <dbReference type="NCBI Taxonomy" id="61648"/>
    <lineage>
        <taxon>Bacteria</taxon>
        <taxon>Pseudomonadati</taxon>
        <taxon>Pseudomonadota</taxon>
        <taxon>Gammaproteobacteria</taxon>
        <taxon>Enterobacterales</taxon>
        <taxon>Enterobacteriaceae</taxon>
        <taxon>Kluyvera</taxon>
    </lineage>
</organism>
<reference evidence="1" key="2">
    <citation type="submission" date="2020-10" db="EMBL/GenBank/DDBJ databases">
        <authorList>
            <consortium name="NCBI Pathogen Detection Project"/>
        </authorList>
    </citation>
    <scope>NUCLEOTIDE SEQUENCE</scope>
    <source>
        <strain evidence="1">CAVp300</strain>
    </source>
</reference>
<gene>
    <name evidence="1" type="ORF">I8531_000976</name>
</gene>
<evidence type="ECO:0000313" key="2">
    <source>
        <dbReference type="Proteomes" id="UP000867740"/>
    </source>
</evidence>
<dbReference type="RefSeq" id="WP_047372793.1">
    <property type="nucleotide sequence ID" value="NZ_CABMNU010000005.1"/>
</dbReference>
<proteinExistence type="predicted"/>
<accession>A0A9P3T504</accession>
<dbReference type="Proteomes" id="UP000867740">
    <property type="component" value="Unassembled WGS sequence"/>
</dbReference>
<evidence type="ECO:0000313" key="1">
    <source>
        <dbReference type="EMBL" id="HAT3580715.1"/>
    </source>
</evidence>
<sequence>MGTSAISYLRRDLEQYALALRRVANLASVFFIDSSISRMDYIQEIENVIIDITRRFNSTFDINERIRLINELKFEFELAEKEYQSLRRGDYHKYIITDIFEDQGILKYAKIAGGVVSGVGQIFGARGVYKFGNTVHSKRIKGISVVIAGHGLNNIYESITPLLYDQQKPWIIRKTYRFIAQKMGYDIDEGDLAYSSVDFAVTAYAAYSGMKIVPNKNSLALRSWGDKPGTGRLYKAVSQDFRNAFSLKPTPLKIYQVGDSLRKFKATFIDDEYRYGKP</sequence>
<dbReference type="AlphaFoldDB" id="A0A9P3T504"/>
<name>A0A9P3T504_KLUIN</name>
<reference evidence="1" key="1">
    <citation type="journal article" date="2018" name="Genome Biol.">
        <title>SKESA: strategic k-mer extension for scrupulous assemblies.</title>
        <authorList>
            <person name="Souvorov A."/>
            <person name="Agarwala R."/>
            <person name="Lipman D.J."/>
        </authorList>
    </citation>
    <scope>NUCLEOTIDE SEQUENCE</scope>
    <source>
        <strain evidence="1">CAVp300</strain>
    </source>
</reference>
<dbReference type="Pfam" id="PF13988">
    <property type="entry name" value="DUF4225"/>
    <property type="match status" value="1"/>
</dbReference>